<name>A0ABT5HI75_9CAUL</name>
<sequence length="62" mass="7354">MPVDDPCCPISLYARQLRTYMWAVDDMICEQKLEQARKVQAVRSWLLGFNIDPDRPLPFKRK</sequence>
<dbReference type="Proteomes" id="UP001218579">
    <property type="component" value="Unassembled WGS sequence"/>
</dbReference>
<dbReference type="RefSeq" id="WP_272744260.1">
    <property type="nucleotide sequence ID" value="NZ_JAQQKV010000001.1"/>
</dbReference>
<comment type="caution">
    <text evidence="1">The sequence shown here is derived from an EMBL/GenBank/DDBJ whole genome shotgun (WGS) entry which is preliminary data.</text>
</comment>
<organism evidence="1 2">
    <name type="scientific">Asticcacaulis machinosus</name>
    <dbReference type="NCBI Taxonomy" id="2984211"/>
    <lineage>
        <taxon>Bacteria</taxon>
        <taxon>Pseudomonadati</taxon>
        <taxon>Pseudomonadota</taxon>
        <taxon>Alphaproteobacteria</taxon>
        <taxon>Caulobacterales</taxon>
        <taxon>Caulobacteraceae</taxon>
        <taxon>Asticcacaulis</taxon>
    </lineage>
</organism>
<keyword evidence="2" id="KW-1185">Reference proteome</keyword>
<proteinExistence type="predicted"/>
<evidence type="ECO:0000313" key="1">
    <source>
        <dbReference type="EMBL" id="MDC7675944.1"/>
    </source>
</evidence>
<gene>
    <name evidence="1" type="ORF">PQU98_07380</name>
</gene>
<reference evidence="1 2" key="1">
    <citation type="submission" date="2023-01" db="EMBL/GenBank/DDBJ databases">
        <title>Novel species of the genus Asticcacaulis isolated from rivers.</title>
        <authorList>
            <person name="Lu H."/>
        </authorList>
    </citation>
    <scope>NUCLEOTIDE SEQUENCE [LARGE SCALE GENOMIC DNA]</scope>
    <source>
        <strain evidence="1 2">LKC15W</strain>
    </source>
</reference>
<accession>A0ABT5HI75</accession>
<protein>
    <submittedName>
        <fullName evidence="1">Uncharacterized protein</fullName>
    </submittedName>
</protein>
<evidence type="ECO:0000313" key="2">
    <source>
        <dbReference type="Proteomes" id="UP001218579"/>
    </source>
</evidence>
<dbReference type="EMBL" id="JAQQKV010000001">
    <property type="protein sequence ID" value="MDC7675944.1"/>
    <property type="molecule type" value="Genomic_DNA"/>
</dbReference>